<evidence type="ECO:0000256" key="2">
    <source>
        <dbReference type="ARBA" id="ARBA00022857"/>
    </source>
</evidence>
<dbReference type="PROSITE" id="PS00061">
    <property type="entry name" value="ADH_SHORT"/>
    <property type="match status" value="1"/>
</dbReference>
<protein>
    <submittedName>
        <fullName evidence="5">SDR family NAD(P)-dependent oxidoreductase</fullName>
    </submittedName>
</protein>
<dbReference type="Pfam" id="PF00106">
    <property type="entry name" value="adh_short"/>
    <property type="match status" value="1"/>
</dbReference>
<dbReference type="SUPFAM" id="SSF51735">
    <property type="entry name" value="NAD(P)-binding Rossmann-fold domains"/>
    <property type="match status" value="1"/>
</dbReference>
<accession>A0ABS8FSW1</accession>
<dbReference type="PIRSF" id="PIRSF000126">
    <property type="entry name" value="11-beta-HSD1"/>
    <property type="match status" value="1"/>
</dbReference>
<comment type="similarity">
    <text evidence="1 4">Belongs to the short-chain dehydrogenases/reductases (SDR) family.</text>
</comment>
<evidence type="ECO:0000256" key="3">
    <source>
        <dbReference type="ARBA" id="ARBA00023002"/>
    </source>
</evidence>
<proteinExistence type="inferred from homology"/>
<organism evidence="5 6">
    <name type="scientific">Ruminococcus turbiniformis</name>
    <dbReference type="NCBI Taxonomy" id="2881258"/>
    <lineage>
        <taxon>Bacteria</taxon>
        <taxon>Bacillati</taxon>
        <taxon>Bacillota</taxon>
        <taxon>Clostridia</taxon>
        <taxon>Eubacteriales</taxon>
        <taxon>Oscillospiraceae</taxon>
        <taxon>Ruminococcus</taxon>
    </lineage>
</organism>
<dbReference type="InterPro" id="IPR020904">
    <property type="entry name" value="Sc_DH/Rdtase_CS"/>
</dbReference>
<comment type="caution">
    <text evidence="5">The sequence shown here is derived from an EMBL/GenBank/DDBJ whole genome shotgun (WGS) entry which is preliminary data.</text>
</comment>
<dbReference type="PANTHER" id="PTHR43391">
    <property type="entry name" value="RETINOL DEHYDROGENASE-RELATED"/>
    <property type="match status" value="1"/>
</dbReference>
<evidence type="ECO:0000313" key="5">
    <source>
        <dbReference type="EMBL" id="MCC2253130.1"/>
    </source>
</evidence>
<dbReference type="PRINTS" id="PR00081">
    <property type="entry name" value="GDHRDH"/>
</dbReference>
<keyword evidence="3" id="KW-0560">Oxidoreductase</keyword>
<dbReference type="InterPro" id="IPR036291">
    <property type="entry name" value="NAD(P)-bd_dom_sf"/>
</dbReference>
<name>A0ABS8FSW1_9FIRM</name>
<dbReference type="PRINTS" id="PR00080">
    <property type="entry name" value="SDRFAMILY"/>
</dbReference>
<keyword evidence="6" id="KW-1185">Reference proteome</keyword>
<dbReference type="EMBL" id="JAJEQX010000002">
    <property type="protein sequence ID" value="MCC2253130.1"/>
    <property type="molecule type" value="Genomic_DNA"/>
</dbReference>
<evidence type="ECO:0000313" key="6">
    <source>
        <dbReference type="Proteomes" id="UP001198151"/>
    </source>
</evidence>
<gene>
    <name evidence="5" type="ORF">LKD70_01510</name>
</gene>
<dbReference type="CDD" id="cd05233">
    <property type="entry name" value="SDR_c"/>
    <property type="match status" value="1"/>
</dbReference>
<dbReference type="InterPro" id="IPR002347">
    <property type="entry name" value="SDR_fam"/>
</dbReference>
<evidence type="ECO:0000256" key="4">
    <source>
        <dbReference type="RuleBase" id="RU000363"/>
    </source>
</evidence>
<dbReference type="Proteomes" id="UP001198151">
    <property type="component" value="Unassembled WGS sequence"/>
</dbReference>
<dbReference type="RefSeq" id="WP_227706288.1">
    <property type="nucleotide sequence ID" value="NZ_JAJEQX010000002.1"/>
</dbReference>
<dbReference type="Gene3D" id="3.40.50.720">
    <property type="entry name" value="NAD(P)-binding Rossmann-like Domain"/>
    <property type="match status" value="1"/>
</dbReference>
<evidence type="ECO:0000256" key="1">
    <source>
        <dbReference type="ARBA" id="ARBA00006484"/>
    </source>
</evidence>
<dbReference type="PANTHER" id="PTHR43391:SF14">
    <property type="entry name" value="DEHYDROGENASE_REDUCTASE SDR FAMILY PROTEIN 7-LIKE"/>
    <property type="match status" value="1"/>
</dbReference>
<reference evidence="5 6" key="1">
    <citation type="submission" date="2021-10" db="EMBL/GenBank/DDBJ databases">
        <title>Anaerobic single-cell dispensing facilitates the cultivation of human gut bacteria.</title>
        <authorList>
            <person name="Afrizal A."/>
        </authorList>
    </citation>
    <scope>NUCLEOTIDE SEQUENCE [LARGE SCALE GENOMIC DNA]</scope>
    <source>
        <strain evidence="5 6">CLA-AA-H200</strain>
    </source>
</reference>
<keyword evidence="2" id="KW-0521">NADP</keyword>
<sequence>MKIAAVTGASSGMGREFVRQISCFYKNLDEIWVVARRKDRLEALRDECRIPLRIFAGDLTKKQVYREYHSALKEYAPDVRILVNAAGFGKSGTFREIASEGKRIQTDMVDLNCRALTRMTQITLPYMGKCGRIINLASAAAFCPQPSFAVYAATKSYVLSFSQALGAELRPSGISVTAVCPGPVDTEFFTVSGALTNPLKKLTMAKAPQVVRRALEDSRKRKALSVYGTGMKAARLGAKLVPHSLILKAEELLIQ</sequence>